<evidence type="ECO:0000313" key="3">
    <source>
        <dbReference type="Proteomes" id="UP000309848"/>
    </source>
</evidence>
<reference evidence="2 3" key="1">
    <citation type="submission" date="2019-04" db="EMBL/GenBank/DDBJ databases">
        <title>Sphingomonas psychrotolerans sp. nov., isolated from soil in the Tianshan Mountains, Xinjiang, China.</title>
        <authorList>
            <person name="Luo Y."/>
            <person name="Sheng H."/>
        </authorList>
    </citation>
    <scope>NUCLEOTIDE SEQUENCE [LARGE SCALE GENOMIC DNA]</scope>
    <source>
        <strain evidence="2 3">KIS18-15</strain>
    </source>
</reference>
<dbReference type="RefSeq" id="WP_135983899.1">
    <property type="nucleotide sequence ID" value="NZ_JAASQM010000002.1"/>
</dbReference>
<evidence type="ECO:0008006" key="4">
    <source>
        <dbReference type="Google" id="ProtNLM"/>
    </source>
</evidence>
<dbReference type="AlphaFoldDB" id="A0A4S1WMP9"/>
<feature type="region of interest" description="Disordered" evidence="1">
    <location>
        <begin position="214"/>
        <end position="272"/>
    </location>
</feature>
<accession>A0A4S1WMP9</accession>
<dbReference type="OrthoDB" id="1409169at2"/>
<protein>
    <recommendedName>
        <fullName evidence="4">Haem-binding uptake Tiki superfamily ChaN domain-containing protein</fullName>
    </recommendedName>
</protein>
<comment type="caution">
    <text evidence="2">The sequence shown here is derived from an EMBL/GenBank/DDBJ whole genome shotgun (WGS) entry which is preliminary data.</text>
</comment>
<dbReference type="EMBL" id="SRXU01000003">
    <property type="protein sequence ID" value="TGX43247.1"/>
    <property type="molecule type" value="Genomic_DNA"/>
</dbReference>
<sequence>MIAALTALLGASASGCIPVRGADQLWQTTTRWVIVGEMHGTNEAPDAFANLVCLAAASGRAVTVALEYSSDDQAAIDAYLASDGGDRARAALTRLSLFTSPMQDGRGSVAFVRLFDRLRQLKMAGRISGVVASDLGRATPDGLDRDAAMARMWTAIPTSENGLVLALAGNIHAMRKPITFSGRTIVTAGSLLPARQTVTVNIEGNGGQEWNCRQDGCGPHEAGPSRAEASGITFSQDPDRRWDGSYQLGIPTTAASPALSAKPGGRSAESVR</sequence>
<name>A0A4S1WMP9_9SPHN</name>
<gene>
    <name evidence="2" type="ORF">E5A74_08735</name>
</gene>
<organism evidence="2 3">
    <name type="scientific">Sphingomonas naasensis</name>
    <dbReference type="NCBI Taxonomy" id="1344951"/>
    <lineage>
        <taxon>Bacteria</taxon>
        <taxon>Pseudomonadati</taxon>
        <taxon>Pseudomonadota</taxon>
        <taxon>Alphaproteobacteria</taxon>
        <taxon>Sphingomonadales</taxon>
        <taxon>Sphingomonadaceae</taxon>
        <taxon>Sphingomonas</taxon>
    </lineage>
</organism>
<evidence type="ECO:0000256" key="1">
    <source>
        <dbReference type="SAM" id="MobiDB-lite"/>
    </source>
</evidence>
<proteinExistence type="predicted"/>
<dbReference type="Proteomes" id="UP000309848">
    <property type="component" value="Unassembled WGS sequence"/>
</dbReference>
<evidence type="ECO:0000313" key="2">
    <source>
        <dbReference type="EMBL" id="TGX43247.1"/>
    </source>
</evidence>
<keyword evidence="3" id="KW-1185">Reference proteome</keyword>